<evidence type="ECO:0000256" key="4">
    <source>
        <dbReference type="ARBA" id="ARBA00022692"/>
    </source>
</evidence>
<feature type="transmembrane region" description="Helical" evidence="9">
    <location>
        <begin position="125"/>
        <end position="145"/>
    </location>
</feature>
<dbReference type="HAMAP" id="MF_00161">
    <property type="entry name" value="LspA"/>
    <property type="match status" value="1"/>
</dbReference>
<evidence type="ECO:0000256" key="6">
    <source>
        <dbReference type="ARBA" id="ARBA00022801"/>
    </source>
</evidence>
<evidence type="ECO:0000256" key="3">
    <source>
        <dbReference type="ARBA" id="ARBA00022670"/>
    </source>
</evidence>
<dbReference type="OrthoDB" id="9810259at2"/>
<dbReference type="UniPathway" id="UPA00665"/>
<dbReference type="Proteomes" id="UP000252707">
    <property type="component" value="Unassembled WGS sequence"/>
</dbReference>
<comment type="pathway">
    <text evidence="9">Protein modification; lipoprotein biosynthesis (signal peptide cleavage).</text>
</comment>
<dbReference type="NCBIfam" id="TIGR00077">
    <property type="entry name" value="lspA"/>
    <property type="match status" value="1"/>
</dbReference>
<evidence type="ECO:0000313" key="11">
    <source>
        <dbReference type="EMBL" id="RCX29836.1"/>
    </source>
</evidence>
<dbReference type="InterPro" id="IPR001872">
    <property type="entry name" value="Peptidase_A8"/>
</dbReference>
<comment type="similarity">
    <text evidence="1 9 10">Belongs to the peptidase A8 family.</text>
</comment>
<comment type="catalytic activity">
    <reaction evidence="9">
        <text>Release of signal peptides from bacterial membrane prolipoproteins. Hydrolyzes -Xaa-Yaa-Zaa-|-(S,diacylglyceryl)Cys-, in which Xaa is hydrophobic (preferably Leu), and Yaa (Ala or Ser) and Zaa (Gly or Ala) have small, neutral side chains.</text>
        <dbReference type="EC" id="3.4.23.36"/>
    </reaction>
</comment>
<reference evidence="11 12" key="1">
    <citation type="submission" date="2018-07" db="EMBL/GenBank/DDBJ databases">
        <title>Genomic Encyclopedia of Type Strains, Phase IV (KMG-IV): sequencing the most valuable type-strain genomes for metagenomic binning, comparative biology and taxonomic classification.</title>
        <authorList>
            <person name="Goeker M."/>
        </authorList>
    </citation>
    <scope>NUCLEOTIDE SEQUENCE [LARGE SCALE GENOMIC DNA]</scope>
    <source>
        <strain evidence="11 12">DSM 26407</strain>
    </source>
</reference>
<protein>
    <recommendedName>
        <fullName evidence="9">Lipoprotein signal peptidase</fullName>
        <ecNumber evidence="9">3.4.23.36</ecNumber>
    </recommendedName>
    <alternativeName>
        <fullName evidence="9">Prolipoprotein signal peptidase</fullName>
    </alternativeName>
    <alternativeName>
        <fullName evidence="9">Signal peptidase II</fullName>
        <shortName evidence="9">SPase II</shortName>
    </alternativeName>
</protein>
<comment type="subcellular location">
    <subcellularLocation>
        <location evidence="9">Cell membrane</location>
        <topology evidence="9">Multi-pass membrane protein</topology>
    </subcellularLocation>
</comment>
<evidence type="ECO:0000256" key="1">
    <source>
        <dbReference type="ARBA" id="ARBA00006139"/>
    </source>
</evidence>
<evidence type="ECO:0000313" key="12">
    <source>
        <dbReference type="Proteomes" id="UP000252707"/>
    </source>
</evidence>
<dbReference type="Pfam" id="PF01252">
    <property type="entry name" value="Peptidase_A8"/>
    <property type="match status" value="1"/>
</dbReference>
<keyword evidence="12" id="KW-1185">Reference proteome</keyword>
<dbReference type="GO" id="GO:0005886">
    <property type="term" value="C:plasma membrane"/>
    <property type="evidence" value="ECO:0007669"/>
    <property type="project" value="UniProtKB-SubCell"/>
</dbReference>
<proteinExistence type="inferred from homology"/>
<keyword evidence="5 9" id="KW-0064">Aspartyl protease</keyword>
<keyword evidence="3 9" id="KW-0645">Protease</keyword>
<keyword evidence="6 9" id="KW-0378">Hydrolase</keyword>
<dbReference type="PRINTS" id="PR00781">
    <property type="entry name" value="LIPOSIGPTASE"/>
</dbReference>
<dbReference type="AlphaFoldDB" id="A0A369CAQ6"/>
<dbReference type="PANTHER" id="PTHR33695:SF1">
    <property type="entry name" value="LIPOPROTEIN SIGNAL PEPTIDASE"/>
    <property type="match status" value="1"/>
</dbReference>
<evidence type="ECO:0000256" key="9">
    <source>
        <dbReference type="HAMAP-Rule" id="MF_00161"/>
    </source>
</evidence>
<name>A0A369CAQ6_9GAMM</name>
<keyword evidence="2 9" id="KW-1003">Cell membrane</keyword>
<accession>A0A369CAQ6</accession>
<feature type="transmembrane region" description="Helical" evidence="9">
    <location>
        <begin position="62"/>
        <end position="80"/>
    </location>
</feature>
<feature type="transmembrane region" description="Helical" evidence="9">
    <location>
        <begin position="87"/>
        <end position="105"/>
    </location>
</feature>
<dbReference type="RefSeq" id="WP_114280054.1">
    <property type="nucleotide sequence ID" value="NZ_QPJY01000006.1"/>
</dbReference>
<sequence>MLRWLWLSTLLVALDQASKWLALERLAPYEAVPLVPGFNLTLMFNTGAAFSFLSNAGGWQRWGLSLLALALSVALTFWLRRLTRAEVLSAAGLALVIGGAIGNLWDRLVYGYVVDFIDIYVADWHWPAFNLADSAITVGAALLVWEGLFGGRRAADEKTNRQD</sequence>
<comment type="caution">
    <text evidence="11">The sequence shown here is derived from an EMBL/GenBank/DDBJ whole genome shotgun (WGS) entry which is preliminary data.</text>
</comment>
<keyword evidence="8 9" id="KW-0472">Membrane</keyword>
<gene>
    <name evidence="9" type="primary">lspA</name>
    <name evidence="11" type="ORF">DFQ59_10668</name>
</gene>
<dbReference type="EMBL" id="QPJY01000006">
    <property type="protein sequence ID" value="RCX29836.1"/>
    <property type="molecule type" value="Genomic_DNA"/>
</dbReference>
<keyword evidence="7 9" id="KW-1133">Transmembrane helix</keyword>
<evidence type="ECO:0000256" key="10">
    <source>
        <dbReference type="RuleBase" id="RU004181"/>
    </source>
</evidence>
<evidence type="ECO:0000256" key="2">
    <source>
        <dbReference type="ARBA" id="ARBA00022475"/>
    </source>
</evidence>
<dbReference type="EC" id="3.4.23.36" evidence="9"/>
<evidence type="ECO:0000256" key="8">
    <source>
        <dbReference type="ARBA" id="ARBA00023136"/>
    </source>
</evidence>
<feature type="active site" evidence="9">
    <location>
        <position position="133"/>
    </location>
</feature>
<dbReference type="GO" id="GO:0006508">
    <property type="term" value="P:proteolysis"/>
    <property type="evidence" value="ECO:0007669"/>
    <property type="project" value="UniProtKB-KW"/>
</dbReference>
<dbReference type="GO" id="GO:0004190">
    <property type="term" value="F:aspartic-type endopeptidase activity"/>
    <property type="evidence" value="ECO:0007669"/>
    <property type="project" value="UniProtKB-UniRule"/>
</dbReference>
<dbReference type="PANTHER" id="PTHR33695">
    <property type="entry name" value="LIPOPROTEIN SIGNAL PEPTIDASE"/>
    <property type="match status" value="1"/>
</dbReference>
<comment type="caution">
    <text evidence="9">Lacks conserved residue(s) required for the propagation of feature annotation.</text>
</comment>
<organism evidence="11 12">
    <name type="scientific">Thioalbus denitrificans</name>
    <dbReference type="NCBI Taxonomy" id="547122"/>
    <lineage>
        <taxon>Bacteria</taxon>
        <taxon>Pseudomonadati</taxon>
        <taxon>Pseudomonadota</taxon>
        <taxon>Gammaproteobacteria</taxon>
        <taxon>Chromatiales</taxon>
        <taxon>Ectothiorhodospiraceae</taxon>
        <taxon>Thioalbus</taxon>
    </lineage>
</organism>
<keyword evidence="4 9" id="KW-0812">Transmembrane</keyword>
<comment type="function">
    <text evidence="9">This protein specifically catalyzes the removal of signal peptides from prolipoproteins.</text>
</comment>
<evidence type="ECO:0000256" key="5">
    <source>
        <dbReference type="ARBA" id="ARBA00022750"/>
    </source>
</evidence>
<evidence type="ECO:0000256" key="7">
    <source>
        <dbReference type="ARBA" id="ARBA00022989"/>
    </source>
</evidence>
<feature type="active site" evidence="9">
    <location>
        <position position="115"/>
    </location>
</feature>